<protein>
    <submittedName>
        <fullName evidence="1">Uncharacterized protein</fullName>
    </submittedName>
</protein>
<reference evidence="1" key="1">
    <citation type="journal article" date="2021" name="Proc. Natl. Acad. Sci. U.S.A.">
        <title>A Catalog of Tens of Thousands of Viruses from Human Metagenomes Reveals Hidden Associations with Chronic Diseases.</title>
        <authorList>
            <person name="Tisza M.J."/>
            <person name="Buck C.B."/>
        </authorList>
    </citation>
    <scope>NUCLEOTIDE SEQUENCE</scope>
    <source>
        <strain evidence="1">Ct9MV2</strain>
    </source>
</reference>
<dbReference type="EMBL" id="BK015132">
    <property type="protein sequence ID" value="DAD92296.1"/>
    <property type="molecule type" value="Genomic_DNA"/>
</dbReference>
<sequence>MKVENRLRNISTLFRTRCYFDSYIGFFFEI</sequence>
<accession>A0A8S5NDJ0</accession>
<name>A0A8S5NDJ0_9CAUD</name>
<evidence type="ECO:0000313" key="1">
    <source>
        <dbReference type="EMBL" id="DAD92296.1"/>
    </source>
</evidence>
<organism evidence="1">
    <name type="scientific">Myoviridae sp. ct9MV2</name>
    <dbReference type="NCBI Taxonomy" id="2826625"/>
    <lineage>
        <taxon>Viruses</taxon>
        <taxon>Duplodnaviria</taxon>
        <taxon>Heunggongvirae</taxon>
        <taxon>Uroviricota</taxon>
        <taxon>Caudoviricetes</taxon>
    </lineage>
</organism>
<proteinExistence type="predicted"/>